<proteinExistence type="inferred from homology"/>
<dbReference type="InterPro" id="IPR031330">
    <property type="entry name" value="Gly_Hdrlase_35_cat"/>
</dbReference>
<keyword evidence="5" id="KW-1185">Reference proteome</keyword>
<name>A0A0S7BI00_9CHLR</name>
<evidence type="ECO:0000256" key="2">
    <source>
        <dbReference type="RuleBase" id="RU003679"/>
    </source>
</evidence>
<dbReference type="InterPro" id="IPR017853">
    <property type="entry name" value="GH"/>
</dbReference>
<comment type="similarity">
    <text evidence="1 2">Belongs to the glycosyl hydrolase 35 family.</text>
</comment>
<dbReference type="Proteomes" id="UP000055060">
    <property type="component" value="Unassembled WGS sequence"/>
</dbReference>
<feature type="domain" description="Glycoside hydrolase 35 catalytic" evidence="3">
    <location>
        <begin position="7"/>
        <end position="105"/>
    </location>
</feature>
<evidence type="ECO:0000256" key="1">
    <source>
        <dbReference type="ARBA" id="ARBA00009809"/>
    </source>
</evidence>
<dbReference type="GO" id="GO:0005975">
    <property type="term" value="P:carbohydrate metabolic process"/>
    <property type="evidence" value="ECO:0007669"/>
    <property type="project" value="InterPro"/>
</dbReference>
<evidence type="ECO:0000313" key="5">
    <source>
        <dbReference type="Proteomes" id="UP000055060"/>
    </source>
</evidence>
<dbReference type="Pfam" id="PF01301">
    <property type="entry name" value="Glyco_hydro_35"/>
    <property type="match status" value="1"/>
</dbReference>
<evidence type="ECO:0000259" key="3">
    <source>
        <dbReference type="Pfam" id="PF01301"/>
    </source>
</evidence>
<dbReference type="InterPro" id="IPR001944">
    <property type="entry name" value="Glycoside_Hdrlase_35"/>
</dbReference>
<reference evidence="4" key="1">
    <citation type="submission" date="2015-07" db="EMBL/GenBank/DDBJ databases">
        <title>Draft Genome Sequences of Anaerolinea thermolimosa IMO-1, Bellilinea caldifistulae GOMI-1, Leptolinea tardivitalis YMTK-2, Levilinea saccharolytica KIBI-1,Longilinea arvoryzae KOME-1, Previously Described as Members of the Anaerolineaceae (Chloroflexi).</title>
        <authorList>
            <person name="Sekiguchi Y."/>
            <person name="Ohashi A."/>
            <person name="Matsuura N."/>
            <person name="Tourlousse M.D."/>
        </authorList>
    </citation>
    <scope>NUCLEOTIDE SEQUENCE [LARGE SCALE GENOMIC DNA]</scope>
    <source>
        <strain evidence="4">KOME-1</strain>
    </source>
</reference>
<dbReference type="SUPFAM" id="SSF51445">
    <property type="entry name" value="(Trans)glycosidases"/>
    <property type="match status" value="1"/>
</dbReference>
<dbReference type="EMBL" id="DF967972">
    <property type="protein sequence ID" value="GAP13489.1"/>
    <property type="molecule type" value="Genomic_DNA"/>
</dbReference>
<sequence>MGAETAPLLSAEIQFWRLDPADWEPCLLALKDIGFEIVATYFSWRRFEPAPGQFDFDGRTDPRLNVRRFLDLCQKHHVRVHLKPGPWICAEEKNGGYPDWLIEHRELLALDSKGKIIQGYNPPFRAPIPSYAHPLYRSYARKWLEAVRAALEGYFYPHGPIILVQLDNEPSMTFHDRLFEGDYNPSIVAENGLYPRWLESRYPGRTPISSAPRSFDHASTQDLFDWTEYKEFLLQDHIQFLKQAFQGQRPLDVLYTLNINEHPQLATPNNWMLLQKACDFIGYDYYFIPPFKWQDCVNMAFAISYSQAVAPLVWAPELMAGIWISPGVDEDHPGFGLSDLAFFQYSAFALGLKGANFYMAVNRENWADAPVTVAGRPGSTYSSVKNLIQLLKRIPDYFSLQKNSQVGVVFAHRDARQDYIQSARSADSPETQTMNGYQRFRAAFDALFTANFNPAIIDFDLPPIDLDQFEAIYYTPKEDIQPQVLAQLLDYAARGGTLCIFAADPGPFLAAAGKFQALSNAESQRYGEGRIVLDPSNTGQTSAENIRDRLAQWSIRPEISPTAGGVITTIHENASGRVCFVLNANAAALDCEFEIRDAGIHQWVSLMGDQRSVPVVQNRLTLALPARSVQAFRLQ</sequence>
<evidence type="ECO:0000313" key="4">
    <source>
        <dbReference type="EMBL" id="GAP13489.1"/>
    </source>
</evidence>
<dbReference type="RefSeq" id="WP_075072823.1">
    <property type="nucleotide sequence ID" value="NZ_DF967972.1"/>
</dbReference>
<accession>A0A0S7BI00</accession>
<organism evidence="4">
    <name type="scientific">Longilinea arvoryzae</name>
    <dbReference type="NCBI Taxonomy" id="360412"/>
    <lineage>
        <taxon>Bacteria</taxon>
        <taxon>Bacillati</taxon>
        <taxon>Chloroflexota</taxon>
        <taxon>Anaerolineae</taxon>
        <taxon>Anaerolineales</taxon>
        <taxon>Anaerolineaceae</taxon>
        <taxon>Longilinea</taxon>
    </lineage>
</organism>
<dbReference type="PANTHER" id="PTHR23421">
    <property type="entry name" value="BETA-GALACTOSIDASE RELATED"/>
    <property type="match status" value="1"/>
</dbReference>
<dbReference type="Gene3D" id="3.20.20.80">
    <property type="entry name" value="Glycosidases"/>
    <property type="match status" value="1"/>
</dbReference>
<dbReference type="AlphaFoldDB" id="A0A0S7BI00"/>
<dbReference type="GO" id="GO:0004553">
    <property type="term" value="F:hydrolase activity, hydrolyzing O-glycosyl compounds"/>
    <property type="evidence" value="ECO:0007669"/>
    <property type="project" value="InterPro"/>
</dbReference>
<gene>
    <name evidence="4" type="ORF">LARV_01243</name>
</gene>
<protein>
    <submittedName>
        <fullName evidence="4">Beta-galactosidase</fullName>
    </submittedName>
</protein>
<dbReference type="STRING" id="360412.LARV_01243"/>